<dbReference type="PANTHER" id="PTHR31286:SF167">
    <property type="entry name" value="OS09G0268800 PROTEIN"/>
    <property type="match status" value="1"/>
</dbReference>
<organism evidence="4 5">
    <name type="scientific">Cannabis sativa</name>
    <name type="common">Hemp</name>
    <name type="synonym">Marijuana</name>
    <dbReference type="NCBI Taxonomy" id="3483"/>
    <lineage>
        <taxon>Eukaryota</taxon>
        <taxon>Viridiplantae</taxon>
        <taxon>Streptophyta</taxon>
        <taxon>Embryophyta</taxon>
        <taxon>Tracheophyta</taxon>
        <taxon>Spermatophyta</taxon>
        <taxon>Magnoliopsida</taxon>
        <taxon>eudicotyledons</taxon>
        <taxon>Gunneridae</taxon>
        <taxon>Pentapetalae</taxon>
        <taxon>rosids</taxon>
        <taxon>fabids</taxon>
        <taxon>Rosales</taxon>
        <taxon>Cannabaceae</taxon>
        <taxon>Cannabis</taxon>
    </lineage>
</organism>
<feature type="transmembrane region" description="Helical" evidence="2">
    <location>
        <begin position="476"/>
        <end position="498"/>
    </location>
</feature>
<reference evidence="4 5" key="1">
    <citation type="journal article" date="2020" name="bioRxiv">
        <title>Sequence and annotation of 42 cannabis genomes reveals extensive copy number variation in cannabinoid synthesis and pathogen resistance genes.</title>
        <authorList>
            <person name="Mckernan K.J."/>
            <person name="Helbert Y."/>
            <person name="Kane L.T."/>
            <person name="Ebling H."/>
            <person name="Zhang L."/>
            <person name="Liu B."/>
            <person name="Eaton Z."/>
            <person name="Mclaughlin S."/>
            <person name="Kingan S."/>
            <person name="Baybayan P."/>
            <person name="Concepcion G."/>
            <person name="Jordan M."/>
            <person name="Riva A."/>
            <person name="Barbazuk W."/>
            <person name="Harkins T."/>
        </authorList>
    </citation>
    <scope>NUCLEOTIDE SEQUENCE [LARGE SCALE GENOMIC DNA]</scope>
    <source>
        <strain evidence="5">cv. Jamaican Lion 4</strain>
        <tissue evidence="4">Leaf</tissue>
    </source>
</reference>
<feature type="domain" description="CCHC-type" evidence="3">
    <location>
        <begin position="140"/>
        <end position="154"/>
    </location>
</feature>
<evidence type="ECO:0000256" key="2">
    <source>
        <dbReference type="SAM" id="Phobius"/>
    </source>
</evidence>
<dbReference type="InterPro" id="IPR040256">
    <property type="entry name" value="At4g02000-like"/>
</dbReference>
<keyword evidence="1" id="KW-0862">Zinc</keyword>
<dbReference type="PANTHER" id="PTHR31286">
    <property type="entry name" value="GLYCINE-RICH CELL WALL STRUCTURAL PROTEIN 1.8-LIKE"/>
    <property type="match status" value="1"/>
</dbReference>
<keyword evidence="2" id="KW-1133">Transmembrane helix</keyword>
<keyword evidence="2" id="KW-0472">Membrane</keyword>
<name>A0A7J6FYD4_CANSA</name>
<evidence type="ECO:0000313" key="4">
    <source>
        <dbReference type="EMBL" id="KAF4374729.1"/>
    </source>
</evidence>
<keyword evidence="1" id="KW-0863">Zinc-finger</keyword>
<proteinExistence type="predicted"/>
<evidence type="ECO:0000259" key="3">
    <source>
        <dbReference type="PROSITE" id="PS50158"/>
    </source>
</evidence>
<dbReference type="InterPro" id="IPR001878">
    <property type="entry name" value="Znf_CCHC"/>
</dbReference>
<evidence type="ECO:0000256" key="1">
    <source>
        <dbReference type="PROSITE-ProRule" id="PRU00047"/>
    </source>
</evidence>
<dbReference type="PROSITE" id="PS50158">
    <property type="entry name" value="ZF_CCHC"/>
    <property type="match status" value="1"/>
</dbReference>
<dbReference type="AlphaFoldDB" id="A0A7J6FYD4"/>
<comment type="caution">
    <text evidence="4">The sequence shown here is derived from an EMBL/GenBank/DDBJ whole genome shotgun (WGS) entry which is preliminary data.</text>
</comment>
<accession>A0A7J6FYD4</accession>
<keyword evidence="2" id="KW-0812">Transmembrane</keyword>
<keyword evidence="1" id="KW-0479">Metal-binding</keyword>
<dbReference type="GO" id="GO:0003676">
    <property type="term" value="F:nucleic acid binding"/>
    <property type="evidence" value="ECO:0007669"/>
    <property type="project" value="InterPro"/>
</dbReference>
<protein>
    <recommendedName>
        <fullName evidence="3">CCHC-type domain-containing protein</fullName>
    </recommendedName>
</protein>
<dbReference type="GO" id="GO:0008270">
    <property type="term" value="F:zinc ion binding"/>
    <property type="evidence" value="ECO:0007669"/>
    <property type="project" value="UniProtKB-KW"/>
</dbReference>
<evidence type="ECO:0000313" key="5">
    <source>
        <dbReference type="Proteomes" id="UP000525078"/>
    </source>
</evidence>
<dbReference type="InterPro" id="IPR025836">
    <property type="entry name" value="Zn_knuckle_CX2CX4HX4C"/>
</dbReference>
<dbReference type="EMBL" id="JAATIP010000094">
    <property type="protein sequence ID" value="KAF4374729.1"/>
    <property type="molecule type" value="Genomic_DNA"/>
</dbReference>
<dbReference type="Proteomes" id="UP000525078">
    <property type="component" value="Unassembled WGS sequence"/>
</dbReference>
<gene>
    <name evidence="4" type="ORF">F8388_020250</name>
</gene>
<dbReference type="Pfam" id="PF14392">
    <property type="entry name" value="zf-CCHC_4"/>
    <property type="match status" value="1"/>
</dbReference>
<sequence>MVDVMKTANLFKFGFETAEDRNWALVNGPWCIRGYTLVLHAWSPSVDGPITLNVLRVWIQIHNLPHEYFSRENGHLLRGLVGKVVKVDLEDDKPATWSNFLKILVDIDVQKPLVSGCFFDLISGEKQWLQVKYVKICIFCYKCGCLGHQRRGCKLSSTVTVAKNDGVLFPSPSSMAKYGGASSPLLKFTAVDGDGSKDGSALKVRRPRHPVNVTSRAAAAYGKSQRAMWFPKQRIAGVERGISIPSMGGESGALVKRKGSDHLSVLRVDEVDRSLDREDVLENIAVGKSALVGGPFVGSGLSVIGPSGQKVEVEKGLLQKDKFSGPSVGLGLCVSSYNKDSGPSNMNCFINTSGPELGATNINVILSLEDIGGPIVSNKVSPCIGPVLMEHTSGEQLGLSSSGPTVERVSSMLPNEDRALAQFFKAQEELMNDLKHFGKLDLYEIRRIGGDIGVPASSEVNERTTPFKKGNLNPQLLFVLGLTKFTASILVLCVIFLGTQGEKRMRRN</sequence>